<dbReference type="Gene3D" id="3.40.50.1010">
    <property type="entry name" value="5'-nuclease"/>
    <property type="match status" value="1"/>
</dbReference>
<keyword evidence="5" id="KW-1133">Transmembrane helix</keyword>
<keyword evidence="8" id="KW-1185">Reference proteome</keyword>
<dbReference type="InterPro" id="IPR002716">
    <property type="entry name" value="PIN_dom"/>
</dbReference>
<evidence type="ECO:0000259" key="6">
    <source>
        <dbReference type="PROSITE" id="PS50926"/>
    </source>
</evidence>
<feature type="domain" description="TRAM" evidence="6">
    <location>
        <begin position="302"/>
        <end position="363"/>
    </location>
</feature>
<feature type="transmembrane region" description="Helical" evidence="5">
    <location>
        <begin position="118"/>
        <end position="139"/>
    </location>
</feature>
<dbReference type="PROSITE" id="PS50926">
    <property type="entry name" value="TRAM"/>
    <property type="match status" value="1"/>
</dbReference>
<organism evidence="7 8">
    <name type="scientific">Lentihominibacter faecis</name>
    <dbReference type="NCBI Taxonomy" id="2764712"/>
    <lineage>
        <taxon>Bacteria</taxon>
        <taxon>Bacillati</taxon>
        <taxon>Bacillota</taxon>
        <taxon>Clostridia</taxon>
        <taxon>Peptostreptococcales</taxon>
        <taxon>Anaerovoracaceae</taxon>
        <taxon>Lentihominibacter</taxon>
    </lineage>
</organism>
<comment type="caution">
    <text evidence="7">The sequence shown here is derived from an EMBL/GenBank/DDBJ whole genome shotgun (WGS) entry which is preliminary data.</text>
</comment>
<dbReference type="GO" id="GO:0016787">
    <property type="term" value="F:hydrolase activity"/>
    <property type="evidence" value="ECO:0007669"/>
    <property type="project" value="UniProtKB-KW"/>
</dbReference>
<evidence type="ECO:0000313" key="7">
    <source>
        <dbReference type="EMBL" id="MBC5999861.1"/>
    </source>
</evidence>
<proteinExistence type="predicted"/>
<dbReference type="InterPro" id="IPR052041">
    <property type="entry name" value="Nucleic_acid_metab_PIN/TRAM"/>
</dbReference>
<sequence>MLRKLVRAVFTIVGAVLGYGAFLLVKFLARFFGHDDWVNFTNMQEFYISVSFALIFGLIFFQLTPTIKKQGNKMADNIESDLKKVSTNDIVMGTVGLIAGLIIAFLISQIYAGIKIPYLSVILNIITYILLGYLGITIATKKSSDIKALWLTSRRISSVGGKNSKQKMDATPKIFDTSVIIDGRISDIMKTGFIEGPIVIPEFVLVELRHIADSSDALKRNRGRRGLDILNKIQSDYGIEIYNTTAEKALDEIPEVDVKLLKLAQIMNGKVVTNDFNLNKVAAIKGVEVLNINELANTLKPVVLPGEIMTLSLVKEGKENNQAVAYLDDGTMIVVEEGKRFIGKKIKVLVTSVLQTSAGRMIFGKPAGGRQDRG</sequence>
<keyword evidence="4" id="KW-0460">Magnesium</keyword>
<reference evidence="7" key="1">
    <citation type="submission" date="2020-08" db="EMBL/GenBank/DDBJ databases">
        <authorList>
            <person name="Liu C."/>
            <person name="Sun Q."/>
        </authorList>
    </citation>
    <scope>NUCLEOTIDE SEQUENCE</scope>
    <source>
        <strain evidence="7">BX16</strain>
    </source>
</reference>
<evidence type="ECO:0000256" key="4">
    <source>
        <dbReference type="ARBA" id="ARBA00022842"/>
    </source>
</evidence>
<gene>
    <name evidence="7" type="ORF">H8876_07605</name>
</gene>
<dbReference type="InterPro" id="IPR002792">
    <property type="entry name" value="TRAM_dom"/>
</dbReference>
<name>A0A923SN75_9FIRM</name>
<dbReference type="SUPFAM" id="SSF88723">
    <property type="entry name" value="PIN domain-like"/>
    <property type="match status" value="1"/>
</dbReference>
<accession>A0A923SN75</accession>
<protein>
    <submittedName>
        <fullName evidence="7">PIN domain nuclease</fullName>
    </submittedName>
</protein>
<evidence type="ECO:0000256" key="3">
    <source>
        <dbReference type="ARBA" id="ARBA00022801"/>
    </source>
</evidence>
<dbReference type="SMART" id="SM00670">
    <property type="entry name" value="PINc"/>
    <property type="match status" value="1"/>
</dbReference>
<dbReference type="PANTHER" id="PTHR11603">
    <property type="entry name" value="AAA FAMILY ATPASE"/>
    <property type="match status" value="1"/>
</dbReference>
<evidence type="ECO:0000256" key="2">
    <source>
        <dbReference type="ARBA" id="ARBA00022722"/>
    </source>
</evidence>
<feature type="transmembrane region" description="Helical" evidence="5">
    <location>
        <begin position="46"/>
        <end position="64"/>
    </location>
</feature>
<feature type="transmembrane region" description="Helical" evidence="5">
    <location>
        <begin position="90"/>
        <end position="112"/>
    </location>
</feature>
<dbReference type="RefSeq" id="WP_249287238.1">
    <property type="nucleotide sequence ID" value="NZ_JACRWC010000098.1"/>
</dbReference>
<keyword evidence="3" id="KW-0378">Hydrolase</keyword>
<dbReference type="GO" id="GO:0004518">
    <property type="term" value="F:nuclease activity"/>
    <property type="evidence" value="ECO:0007669"/>
    <property type="project" value="UniProtKB-KW"/>
</dbReference>
<evidence type="ECO:0000313" key="8">
    <source>
        <dbReference type="Proteomes" id="UP000644115"/>
    </source>
</evidence>
<keyword evidence="5" id="KW-0472">Membrane</keyword>
<evidence type="ECO:0000256" key="5">
    <source>
        <dbReference type="SAM" id="Phobius"/>
    </source>
</evidence>
<feature type="transmembrane region" description="Helical" evidence="5">
    <location>
        <begin position="5"/>
        <end position="26"/>
    </location>
</feature>
<keyword evidence="2" id="KW-0540">Nuclease</keyword>
<keyword evidence="5" id="KW-0812">Transmembrane</keyword>
<dbReference type="EMBL" id="JACRWC010000098">
    <property type="protein sequence ID" value="MBC5999861.1"/>
    <property type="molecule type" value="Genomic_DNA"/>
</dbReference>
<dbReference type="PANTHER" id="PTHR11603:SF147">
    <property type="entry name" value="MEMBRANE PROTEIN"/>
    <property type="match status" value="1"/>
</dbReference>
<dbReference type="Proteomes" id="UP000644115">
    <property type="component" value="Unassembled WGS sequence"/>
</dbReference>
<dbReference type="InterPro" id="IPR029060">
    <property type="entry name" value="PIN-like_dom_sf"/>
</dbReference>
<dbReference type="AlphaFoldDB" id="A0A923SN75"/>
<evidence type="ECO:0000256" key="1">
    <source>
        <dbReference type="ARBA" id="ARBA00001946"/>
    </source>
</evidence>
<comment type="cofactor">
    <cofactor evidence="1">
        <name>Mg(2+)</name>
        <dbReference type="ChEBI" id="CHEBI:18420"/>
    </cofactor>
</comment>
<dbReference type="Pfam" id="PF01850">
    <property type="entry name" value="PIN"/>
    <property type="match status" value="1"/>
</dbReference>
<dbReference type="CDD" id="cd09877">
    <property type="entry name" value="PIN_YacL-like"/>
    <property type="match status" value="1"/>
</dbReference>